<dbReference type="PANTHER" id="PTHR33121">
    <property type="entry name" value="CYCLIC DI-GMP PHOSPHODIESTERASE PDEF"/>
    <property type="match status" value="1"/>
</dbReference>
<dbReference type="SUPFAM" id="SSF141868">
    <property type="entry name" value="EAL domain-like"/>
    <property type="match status" value="1"/>
</dbReference>
<dbReference type="PROSITE" id="PS50883">
    <property type="entry name" value="EAL"/>
    <property type="match status" value="1"/>
</dbReference>
<keyword evidence="4" id="KW-1185">Reference proteome</keyword>
<dbReference type="InterPro" id="IPR029787">
    <property type="entry name" value="Nucleotide_cyclase"/>
</dbReference>
<dbReference type="PANTHER" id="PTHR33121:SF79">
    <property type="entry name" value="CYCLIC DI-GMP PHOSPHODIESTERASE PDED-RELATED"/>
    <property type="match status" value="1"/>
</dbReference>
<evidence type="ECO:0000313" key="3">
    <source>
        <dbReference type="EMBL" id="BAT58314.1"/>
    </source>
</evidence>
<dbReference type="InterPro" id="IPR043128">
    <property type="entry name" value="Rev_trsase/Diguanyl_cyclase"/>
</dbReference>
<name>A0A0S3PQV7_9BRAD</name>
<dbReference type="Gene3D" id="3.30.70.270">
    <property type="match status" value="1"/>
</dbReference>
<dbReference type="InterPro" id="IPR035919">
    <property type="entry name" value="EAL_sf"/>
</dbReference>
<feature type="domain" description="GGDEF" evidence="2">
    <location>
        <begin position="199"/>
        <end position="333"/>
    </location>
</feature>
<dbReference type="PROSITE" id="PS50887">
    <property type="entry name" value="GGDEF"/>
    <property type="match status" value="1"/>
</dbReference>
<protein>
    <submittedName>
        <fullName evidence="3">Phytochrome-like protein cph2</fullName>
    </submittedName>
</protein>
<dbReference type="GO" id="GO:0071111">
    <property type="term" value="F:cyclic-guanylate-specific phosphodiesterase activity"/>
    <property type="evidence" value="ECO:0007669"/>
    <property type="project" value="InterPro"/>
</dbReference>
<dbReference type="KEGG" id="vgo:GJW-30_1_00838"/>
<dbReference type="InterPro" id="IPR001633">
    <property type="entry name" value="EAL_dom"/>
</dbReference>
<dbReference type="SUPFAM" id="SSF55073">
    <property type="entry name" value="Nucleotide cyclase"/>
    <property type="match status" value="1"/>
</dbReference>
<dbReference type="Gene3D" id="3.20.20.450">
    <property type="entry name" value="EAL domain"/>
    <property type="match status" value="1"/>
</dbReference>
<dbReference type="EMBL" id="AP014946">
    <property type="protein sequence ID" value="BAT58314.1"/>
    <property type="molecule type" value="Genomic_DNA"/>
</dbReference>
<evidence type="ECO:0000259" key="1">
    <source>
        <dbReference type="PROSITE" id="PS50883"/>
    </source>
</evidence>
<dbReference type="Proteomes" id="UP000236884">
    <property type="component" value="Chromosome"/>
</dbReference>
<dbReference type="SMART" id="SM00267">
    <property type="entry name" value="GGDEF"/>
    <property type="match status" value="1"/>
</dbReference>
<dbReference type="CDD" id="cd01949">
    <property type="entry name" value="GGDEF"/>
    <property type="match status" value="1"/>
</dbReference>
<gene>
    <name evidence="3" type="primary">cph2_1</name>
    <name evidence="3" type="ORF">GJW-30_1_00838</name>
</gene>
<evidence type="ECO:0000259" key="2">
    <source>
        <dbReference type="PROSITE" id="PS50887"/>
    </source>
</evidence>
<dbReference type="Gene3D" id="3.30.450.20">
    <property type="entry name" value="PAS domain"/>
    <property type="match status" value="1"/>
</dbReference>
<proteinExistence type="predicted"/>
<dbReference type="SMART" id="SM00052">
    <property type="entry name" value="EAL"/>
    <property type="match status" value="1"/>
</dbReference>
<accession>A0A0S3PQV7</accession>
<dbReference type="AlphaFoldDB" id="A0A0S3PQV7"/>
<dbReference type="SUPFAM" id="SSF55785">
    <property type="entry name" value="PYP-like sensor domain (PAS domain)"/>
    <property type="match status" value="1"/>
</dbReference>
<dbReference type="InterPro" id="IPR000160">
    <property type="entry name" value="GGDEF_dom"/>
</dbReference>
<dbReference type="NCBIfam" id="TIGR00254">
    <property type="entry name" value="GGDEF"/>
    <property type="match status" value="1"/>
</dbReference>
<dbReference type="Pfam" id="PF00990">
    <property type="entry name" value="GGDEF"/>
    <property type="match status" value="1"/>
</dbReference>
<sequence>MPNPFGASPSVCGGLGCPLQHSLNDKPVGAAMAAQQTEPKSAEILSSVGFAAYEWDLRTDAIRWDRNAANVLTIDPSEITSGRNYARYLCASNASTPYDAVMQSGRVADDAGVPYEVVYLLTPEVGVELWIEDRGRWFVGMDGRPSHAHGVVRVVTENHKREQNLVRLSKFDALTGEANRWHLMELVSAAAADAARINRSCAFMLVAIDNLSLINESLGFQNADQVIAAVAKRLRERLRAGDVLGRFSGNKFGLLLQNCKLAEMDAAAQRLISGVGEHIIETPAGSAAVTVTIAGVSIPRHGREALDIIERAQDTLATAKKSKGPGSFLAYRPNLERDALRRKSLAATDEIVAALNERRFHLAFEPIVNGITRLPDMYECLTRVTRADGSIASAGAIIPIAEKLGLIRLIDQRLVELVVSELTESRDINLTLNVSALSVGDAQWWDTLRSLLRANPGAGQRLTVEITETTAMQNVEDVRGFVTRVKDLGCKIAIDDFGSGYTSFRNLRLLGVDVIKIDGAFVQNLSRSADDRAFANAMIWLGHSLGLKTIAEWVQDEPTAKLLTGFGCHYLQGELVGLASSDRPWLAGFEKRAAVG</sequence>
<organism evidence="3 4">
    <name type="scientific">Variibacter gotjawalensis</name>
    <dbReference type="NCBI Taxonomy" id="1333996"/>
    <lineage>
        <taxon>Bacteria</taxon>
        <taxon>Pseudomonadati</taxon>
        <taxon>Pseudomonadota</taxon>
        <taxon>Alphaproteobacteria</taxon>
        <taxon>Hyphomicrobiales</taxon>
        <taxon>Nitrobacteraceae</taxon>
        <taxon>Variibacter</taxon>
    </lineage>
</organism>
<evidence type="ECO:0000313" key="4">
    <source>
        <dbReference type="Proteomes" id="UP000236884"/>
    </source>
</evidence>
<dbReference type="InterPro" id="IPR035965">
    <property type="entry name" value="PAS-like_dom_sf"/>
</dbReference>
<feature type="domain" description="EAL" evidence="1">
    <location>
        <begin position="344"/>
        <end position="593"/>
    </location>
</feature>
<reference evidence="3 4" key="1">
    <citation type="submission" date="2015-08" db="EMBL/GenBank/DDBJ databases">
        <title>Investigation of the bacterial diversity of lava forest soil.</title>
        <authorList>
            <person name="Lee J.S."/>
        </authorList>
    </citation>
    <scope>NUCLEOTIDE SEQUENCE [LARGE SCALE GENOMIC DNA]</scope>
    <source>
        <strain evidence="3 4">GJW-30</strain>
    </source>
</reference>
<dbReference type="InterPro" id="IPR050706">
    <property type="entry name" value="Cyclic-di-GMP_PDE-like"/>
</dbReference>
<dbReference type="Pfam" id="PF00563">
    <property type="entry name" value="EAL"/>
    <property type="match status" value="1"/>
</dbReference>
<dbReference type="CDD" id="cd01948">
    <property type="entry name" value="EAL"/>
    <property type="match status" value="1"/>
</dbReference>